<dbReference type="Gene3D" id="3.30.360.10">
    <property type="entry name" value="Dihydrodipicolinate Reductase, domain 2"/>
    <property type="match status" value="1"/>
</dbReference>
<evidence type="ECO:0000256" key="2">
    <source>
        <dbReference type="ARBA" id="ARBA00023002"/>
    </source>
</evidence>
<organism evidence="8 9">
    <name type="scientific">Hyphopichia burtonii NRRL Y-1933</name>
    <dbReference type="NCBI Taxonomy" id="984485"/>
    <lineage>
        <taxon>Eukaryota</taxon>
        <taxon>Fungi</taxon>
        <taxon>Dikarya</taxon>
        <taxon>Ascomycota</taxon>
        <taxon>Saccharomycotina</taxon>
        <taxon>Pichiomycetes</taxon>
        <taxon>Debaryomycetaceae</taxon>
        <taxon>Hyphopichia</taxon>
    </lineage>
</organism>
<dbReference type="STRING" id="984485.A0A1E4RGT8"/>
<proteinExistence type="inferred from homology"/>
<dbReference type="InterPro" id="IPR036291">
    <property type="entry name" value="NAD(P)-bd_dom_sf"/>
</dbReference>
<evidence type="ECO:0000256" key="3">
    <source>
        <dbReference type="ARBA" id="ARBA00038984"/>
    </source>
</evidence>
<dbReference type="Proteomes" id="UP000095085">
    <property type="component" value="Unassembled WGS sequence"/>
</dbReference>
<dbReference type="InterPro" id="IPR050984">
    <property type="entry name" value="Gfo/Idh/MocA_domain"/>
</dbReference>
<dbReference type="GO" id="GO:0047837">
    <property type="term" value="F:D-xylose 1-dehydrogenase (NADP+) activity"/>
    <property type="evidence" value="ECO:0007669"/>
    <property type="project" value="UniProtKB-EC"/>
</dbReference>
<evidence type="ECO:0000313" key="8">
    <source>
        <dbReference type="EMBL" id="ODV66335.1"/>
    </source>
</evidence>
<dbReference type="Pfam" id="PF01408">
    <property type="entry name" value="GFO_IDH_MocA"/>
    <property type="match status" value="1"/>
</dbReference>
<dbReference type="PANTHER" id="PTHR22604:SF105">
    <property type="entry name" value="TRANS-1,2-DIHYDROBENZENE-1,2-DIOL DEHYDROGENASE"/>
    <property type="match status" value="1"/>
</dbReference>
<dbReference type="RefSeq" id="XP_020075402.1">
    <property type="nucleotide sequence ID" value="XM_020221437.1"/>
</dbReference>
<dbReference type="SUPFAM" id="SSF55347">
    <property type="entry name" value="Glyceraldehyde-3-phosphate dehydrogenase-like, C-terminal domain"/>
    <property type="match status" value="1"/>
</dbReference>
<evidence type="ECO:0000256" key="5">
    <source>
        <dbReference type="ARBA" id="ARBA00049233"/>
    </source>
</evidence>
<reference evidence="9" key="1">
    <citation type="submission" date="2016-05" db="EMBL/GenBank/DDBJ databases">
        <title>Comparative genomics of biotechnologically important yeasts.</title>
        <authorList>
            <consortium name="DOE Joint Genome Institute"/>
            <person name="Riley R."/>
            <person name="Haridas S."/>
            <person name="Wolfe K.H."/>
            <person name="Lopes M.R."/>
            <person name="Hittinger C.T."/>
            <person name="Goker M."/>
            <person name="Salamov A."/>
            <person name="Wisecaver J."/>
            <person name="Long T.M."/>
            <person name="Aerts A.L."/>
            <person name="Barry K."/>
            <person name="Choi C."/>
            <person name="Clum A."/>
            <person name="Coughlan A.Y."/>
            <person name="Deshpande S."/>
            <person name="Douglass A.P."/>
            <person name="Hanson S.J."/>
            <person name="Klenk H.-P."/>
            <person name="Labutti K."/>
            <person name="Lapidus A."/>
            <person name="Lindquist E."/>
            <person name="Lipzen A."/>
            <person name="Meier-Kolthoff J.P."/>
            <person name="Ohm R.A."/>
            <person name="Otillar R.P."/>
            <person name="Pangilinan J."/>
            <person name="Peng Y."/>
            <person name="Rokas A."/>
            <person name="Rosa C.A."/>
            <person name="Scheuner C."/>
            <person name="Sibirny A.A."/>
            <person name="Slot J.C."/>
            <person name="Stielow J.B."/>
            <person name="Sun H."/>
            <person name="Kurtzman C.P."/>
            <person name="Blackwell M."/>
            <person name="Grigoriev I.V."/>
            <person name="Jeffries T.W."/>
        </authorList>
    </citation>
    <scope>NUCLEOTIDE SEQUENCE [LARGE SCALE GENOMIC DNA]</scope>
    <source>
        <strain evidence="9">NRRL Y-1933</strain>
    </source>
</reference>
<feature type="domain" description="GFO/IDH/MocA-like oxidoreductase" evidence="7">
    <location>
        <begin position="154"/>
        <end position="275"/>
    </location>
</feature>
<dbReference type="GO" id="GO:0022857">
    <property type="term" value="F:transmembrane transporter activity"/>
    <property type="evidence" value="ECO:0007669"/>
    <property type="project" value="InterPro"/>
</dbReference>
<dbReference type="OrthoDB" id="2129491at2759"/>
<dbReference type="PANTHER" id="PTHR22604">
    <property type="entry name" value="OXIDOREDUCTASES"/>
    <property type="match status" value="1"/>
</dbReference>
<dbReference type="SUPFAM" id="SSF51735">
    <property type="entry name" value="NAD(P)-binding Rossmann-fold domains"/>
    <property type="match status" value="1"/>
</dbReference>
<evidence type="ECO:0000256" key="4">
    <source>
        <dbReference type="ARBA" id="ARBA00042988"/>
    </source>
</evidence>
<name>A0A1E4RGT8_9ASCO</name>
<protein>
    <recommendedName>
        <fullName evidence="3">D-xylose 1-dehydrogenase (NADP(+), D-xylono-1,5-lactone-forming)</fullName>
        <ecNumber evidence="3">1.1.1.179</ecNumber>
    </recommendedName>
    <alternativeName>
        <fullName evidence="4">D-xylose-NADP dehydrogenase</fullName>
    </alternativeName>
</protein>
<keyword evidence="9" id="KW-1185">Reference proteome</keyword>
<comment type="similarity">
    <text evidence="1">Belongs to the Gfo/Idh/MocA family.</text>
</comment>
<comment type="catalytic activity">
    <reaction evidence="5">
        <text>D-xylose + NADP(+) = D-xylono-1,5-lactone + NADPH + H(+)</text>
        <dbReference type="Rhea" id="RHEA:22000"/>
        <dbReference type="ChEBI" id="CHEBI:15378"/>
        <dbReference type="ChEBI" id="CHEBI:15867"/>
        <dbReference type="ChEBI" id="CHEBI:53455"/>
        <dbReference type="ChEBI" id="CHEBI:57783"/>
        <dbReference type="ChEBI" id="CHEBI:58349"/>
        <dbReference type="EC" id="1.1.1.179"/>
    </reaction>
</comment>
<dbReference type="GO" id="GO:0043190">
    <property type="term" value="C:ATP-binding cassette (ABC) transporter complex"/>
    <property type="evidence" value="ECO:0007669"/>
    <property type="project" value="InterPro"/>
</dbReference>
<evidence type="ECO:0000256" key="1">
    <source>
        <dbReference type="ARBA" id="ARBA00010928"/>
    </source>
</evidence>
<dbReference type="GeneID" id="30995986"/>
<dbReference type="EC" id="1.1.1.179" evidence="3"/>
<dbReference type="AlphaFoldDB" id="A0A1E4RGT8"/>
<accession>A0A1E4RGT8</accession>
<evidence type="ECO:0000313" key="9">
    <source>
        <dbReference type="Proteomes" id="UP000095085"/>
    </source>
</evidence>
<gene>
    <name evidence="8" type="ORF">HYPBUDRAFT_153235</name>
</gene>
<feature type="domain" description="Gfo/Idh/MocA-like oxidoreductase N-terminal" evidence="6">
    <location>
        <begin position="5"/>
        <end position="138"/>
    </location>
</feature>
<dbReference type="InterPro" id="IPR055170">
    <property type="entry name" value="GFO_IDH_MocA-like_dom"/>
</dbReference>
<evidence type="ECO:0000259" key="6">
    <source>
        <dbReference type="Pfam" id="PF01408"/>
    </source>
</evidence>
<dbReference type="Pfam" id="PF22725">
    <property type="entry name" value="GFO_IDH_MocA_C3"/>
    <property type="match status" value="1"/>
</dbReference>
<keyword evidence="2" id="KW-0560">Oxidoreductase</keyword>
<dbReference type="GO" id="GO:0000166">
    <property type="term" value="F:nucleotide binding"/>
    <property type="evidence" value="ECO:0007669"/>
    <property type="project" value="InterPro"/>
</dbReference>
<sequence>MTITLNWGILGAGNISGQFVHDLLVNNVDPEGSIKHTIISVGSSSASKGEDFIKSNGIKTSNNNGVEAITEEYDDFYKNGKIDIVYVGTPHTFHKEQVTQSLENGKHVLVEKPITLNAKDARELIELAKSKNKFLMEGVWTRFFPSVKLIREHIFEKKTLGEVYKLFADFSMNFEVEKLPTSLRGRDIKLGAGATLDIGIYSVTYGRILLDDKLGENSTPFDTKSFLSLDPTDKVDHDSTILIKYENGKQGILTSSNHTNGPDSFVRLEGTEAVLEMWSDNPARPKNFKITFTDKSKSPIVFEEKNDYNGFIYEANSIAKEINEGKIESSVLPWSETLLVMGIMDKARLENGLIYPQEK</sequence>
<evidence type="ECO:0000259" key="7">
    <source>
        <dbReference type="Pfam" id="PF22725"/>
    </source>
</evidence>
<dbReference type="EMBL" id="KV454542">
    <property type="protein sequence ID" value="ODV66335.1"/>
    <property type="molecule type" value="Genomic_DNA"/>
</dbReference>
<dbReference type="Gene3D" id="3.40.50.720">
    <property type="entry name" value="NAD(P)-binding Rossmann-like Domain"/>
    <property type="match status" value="1"/>
</dbReference>
<dbReference type="InterPro" id="IPR000683">
    <property type="entry name" value="Gfo/Idh/MocA-like_OxRdtase_N"/>
</dbReference>